<feature type="domain" description="Response regulatory" evidence="4">
    <location>
        <begin position="4"/>
        <end position="120"/>
    </location>
</feature>
<evidence type="ECO:0000256" key="1">
    <source>
        <dbReference type="ARBA" id="ARBA00023125"/>
    </source>
</evidence>
<dbReference type="Pfam" id="PF00072">
    <property type="entry name" value="Response_reg"/>
    <property type="match status" value="1"/>
</dbReference>
<evidence type="ECO:0000313" key="5">
    <source>
        <dbReference type="EMBL" id="AGY57723.1"/>
    </source>
</evidence>
<proteinExistence type="predicted"/>
<dbReference type="AlphaFoldDB" id="U5QFR5"/>
<name>U5QFR5_GLOK1</name>
<dbReference type="InterPro" id="IPR036388">
    <property type="entry name" value="WH-like_DNA-bd_sf"/>
</dbReference>
<dbReference type="Pfam" id="PF00196">
    <property type="entry name" value="GerE"/>
    <property type="match status" value="1"/>
</dbReference>
<dbReference type="InterPro" id="IPR039420">
    <property type="entry name" value="WalR-like"/>
</dbReference>
<evidence type="ECO:0000259" key="3">
    <source>
        <dbReference type="PROSITE" id="PS50043"/>
    </source>
</evidence>
<dbReference type="InterPro" id="IPR000792">
    <property type="entry name" value="Tscrpt_reg_LuxR_C"/>
</dbReference>
<dbReference type="STRING" id="1183438.GKIL_1477"/>
<gene>
    <name evidence="5" type="ORF">GKIL_1477</name>
</gene>
<dbReference type="eggNOG" id="COG2197">
    <property type="taxonomic scope" value="Bacteria"/>
</dbReference>
<sequence length="221" mass="24897">MSAHLLLVDDDPGIRLALQAYLEDAGFSVTVARNAIEGEELLKKHQPDLVITDIMMPQVDGYRFLQKLRALPRFRQTPVIFLTAKGQTADRIQGYRHGCDAYMAKPGDPEELVAIIHNLLERSRQIQSEIVGLLAELQQRPAPLPRQSSVELDLTPREQQILQLVCEGLMNKEIAARLERSTRNVEKYVSRLLVKTGTSSRTELVRYAIEQGLVSTSRPTN</sequence>
<dbReference type="GO" id="GO:0000160">
    <property type="term" value="P:phosphorelay signal transduction system"/>
    <property type="evidence" value="ECO:0007669"/>
    <property type="project" value="InterPro"/>
</dbReference>
<dbReference type="RefSeq" id="WP_023172828.1">
    <property type="nucleotide sequence ID" value="NC_022600.1"/>
</dbReference>
<dbReference type="CDD" id="cd19927">
    <property type="entry name" value="REC_Ycf29"/>
    <property type="match status" value="1"/>
</dbReference>
<accession>U5QFR5</accession>
<evidence type="ECO:0000259" key="4">
    <source>
        <dbReference type="PROSITE" id="PS50110"/>
    </source>
</evidence>
<dbReference type="KEGG" id="glj:GKIL_1477"/>
<evidence type="ECO:0000313" key="6">
    <source>
        <dbReference type="Proteomes" id="UP000017396"/>
    </source>
</evidence>
<feature type="modified residue" description="4-aspartylphosphate" evidence="2">
    <location>
        <position position="53"/>
    </location>
</feature>
<dbReference type="SMART" id="SM00448">
    <property type="entry name" value="REC"/>
    <property type="match status" value="1"/>
</dbReference>
<dbReference type="GO" id="GO:0003677">
    <property type="term" value="F:DNA binding"/>
    <property type="evidence" value="ECO:0007669"/>
    <property type="project" value="UniProtKB-KW"/>
</dbReference>
<keyword evidence="2" id="KW-0597">Phosphoprotein</keyword>
<dbReference type="PANTHER" id="PTHR43214">
    <property type="entry name" value="TWO-COMPONENT RESPONSE REGULATOR"/>
    <property type="match status" value="1"/>
</dbReference>
<keyword evidence="6" id="KW-1185">Reference proteome</keyword>
<dbReference type="EMBL" id="CP003587">
    <property type="protein sequence ID" value="AGY57723.1"/>
    <property type="molecule type" value="Genomic_DNA"/>
</dbReference>
<dbReference type="PROSITE" id="PS50043">
    <property type="entry name" value="HTH_LUXR_2"/>
    <property type="match status" value="1"/>
</dbReference>
<dbReference type="SMART" id="SM00421">
    <property type="entry name" value="HTH_LUXR"/>
    <property type="match status" value="1"/>
</dbReference>
<dbReference type="InterPro" id="IPR011006">
    <property type="entry name" value="CheY-like_superfamily"/>
</dbReference>
<dbReference type="Gene3D" id="3.40.50.2300">
    <property type="match status" value="1"/>
</dbReference>
<feature type="domain" description="HTH luxR-type" evidence="3">
    <location>
        <begin position="147"/>
        <end position="212"/>
    </location>
</feature>
<dbReference type="HOGENOM" id="CLU_000445_90_4_3"/>
<keyword evidence="1" id="KW-0238">DNA-binding</keyword>
<evidence type="ECO:0000256" key="2">
    <source>
        <dbReference type="PROSITE-ProRule" id="PRU00169"/>
    </source>
</evidence>
<dbReference type="PROSITE" id="PS00622">
    <property type="entry name" value="HTH_LUXR_1"/>
    <property type="match status" value="1"/>
</dbReference>
<dbReference type="PRINTS" id="PR00038">
    <property type="entry name" value="HTHLUXR"/>
</dbReference>
<dbReference type="PROSITE" id="PS50110">
    <property type="entry name" value="RESPONSE_REGULATORY"/>
    <property type="match status" value="1"/>
</dbReference>
<reference evidence="5 6" key="1">
    <citation type="journal article" date="2013" name="PLoS ONE">
        <title>Cultivation and Complete Genome Sequencing of Gloeobacter kilaueensis sp. nov., from a Lava Cave in Kilauea Caldera, Hawai'i.</title>
        <authorList>
            <person name="Saw J.H."/>
            <person name="Schatz M."/>
            <person name="Brown M.V."/>
            <person name="Kunkel D.D."/>
            <person name="Foster J.S."/>
            <person name="Shick H."/>
            <person name="Christensen S."/>
            <person name="Hou S."/>
            <person name="Wan X."/>
            <person name="Donachie S.P."/>
        </authorList>
    </citation>
    <scope>NUCLEOTIDE SEQUENCE [LARGE SCALE GENOMIC DNA]</scope>
    <source>
        <strain evidence="6">JS</strain>
    </source>
</reference>
<dbReference type="OrthoDB" id="3821207at2"/>
<dbReference type="InterPro" id="IPR001789">
    <property type="entry name" value="Sig_transdc_resp-reg_receiver"/>
</dbReference>
<dbReference type="SUPFAM" id="SSF46894">
    <property type="entry name" value="C-terminal effector domain of the bipartite response regulators"/>
    <property type="match status" value="1"/>
</dbReference>
<organism evidence="5 6">
    <name type="scientific">Gloeobacter kilaueensis (strain ATCC BAA-2537 / CCAP 1431/1 / ULC 316 / JS1)</name>
    <dbReference type="NCBI Taxonomy" id="1183438"/>
    <lineage>
        <taxon>Bacteria</taxon>
        <taxon>Bacillati</taxon>
        <taxon>Cyanobacteriota</taxon>
        <taxon>Cyanophyceae</taxon>
        <taxon>Gloeobacterales</taxon>
        <taxon>Gloeobacteraceae</taxon>
        <taxon>Gloeobacter</taxon>
    </lineage>
</organism>
<dbReference type="PANTHER" id="PTHR43214:SF43">
    <property type="entry name" value="TWO-COMPONENT RESPONSE REGULATOR"/>
    <property type="match status" value="1"/>
</dbReference>
<protein>
    <submittedName>
        <fullName evidence="5">Two-component response regulator</fullName>
    </submittedName>
</protein>
<dbReference type="Proteomes" id="UP000017396">
    <property type="component" value="Chromosome"/>
</dbReference>
<dbReference type="SUPFAM" id="SSF52172">
    <property type="entry name" value="CheY-like"/>
    <property type="match status" value="1"/>
</dbReference>
<dbReference type="InterPro" id="IPR016032">
    <property type="entry name" value="Sig_transdc_resp-reg_C-effctor"/>
</dbReference>
<dbReference type="Gene3D" id="1.10.10.10">
    <property type="entry name" value="Winged helix-like DNA-binding domain superfamily/Winged helix DNA-binding domain"/>
    <property type="match status" value="1"/>
</dbReference>
<dbReference type="CDD" id="cd06170">
    <property type="entry name" value="LuxR_C_like"/>
    <property type="match status" value="1"/>
</dbReference>
<dbReference type="GO" id="GO:0006355">
    <property type="term" value="P:regulation of DNA-templated transcription"/>
    <property type="evidence" value="ECO:0007669"/>
    <property type="project" value="InterPro"/>
</dbReference>